<evidence type="ECO:0000256" key="3">
    <source>
        <dbReference type="ARBA" id="ARBA00022840"/>
    </source>
</evidence>
<keyword evidence="5" id="KW-0472">Membrane</keyword>
<dbReference type="GO" id="GO:0005737">
    <property type="term" value="C:cytoplasm"/>
    <property type="evidence" value="ECO:0007669"/>
    <property type="project" value="TreeGrafter"/>
</dbReference>
<evidence type="ECO:0000256" key="4">
    <source>
        <dbReference type="ARBA" id="ARBA00023186"/>
    </source>
</evidence>
<keyword evidence="5" id="KW-1133">Transmembrane helix</keyword>
<dbReference type="InterPro" id="IPR050130">
    <property type="entry name" value="ClpA_ClpB"/>
</dbReference>
<gene>
    <name evidence="8" type="ORF">A2896_02440</name>
</gene>
<dbReference type="Gene3D" id="3.40.50.300">
    <property type="entry name" value="P-loop containing nucleotide triphosphate hydrolases"/>
    <property type="match status" value="2"/>
</dbReference>
<accession>A0A1G2EG11</accession>
<protein>
    <recommendedName>
        <fullName evidence="10">Clp R domain-containing protein</fullName>
    </recommendedName>
</protein>
<feature type="domain" description="AAA+ ATPase" evidence="6">
    <location>
        <begin position="321"/>
        <end position="464"/>
    </location>
</feature>
<feature type="domain" description="AAA+ ATPase" evidence="6">
    <location>
        <begin position="598"/>
        <end position="765"/>
    </location>
</feature>
<keyword evidence="4" id="KW-0143">Chaperone</keyword>
<evidence type="ECO:0000256" key="2">
    <source>
        <dbReference type="ARBA" id="ARBA00022741"/>
    </source>
</evidence>
<reference evidence="8 9" key="1">
    <citation type="journal article" date="2016" name="Nat. Commun.">
        <title>Thousands of microbial genomes shed light on interconnected biogeochemical processes in an aquifer system.</title>
        <authorList>
            <person name="Anantharaman K."/>
            <person name="Brown C.T."/>
            <person name="Hug L.A."/>
            <person name="Sharon I."/>
            <person name="Castelle C.J."/>
            <person name="Probst A.J."/>
            <person name="Thomas B.C."/>
            <person name="Singh A."/>
            <person name="Wilkins M.J."/>
            <person name="Karaoz U."/>
            <person name="Brodie E.L."/>
            <person name="Williams K.H."/>
            <person name="Hubbard S.S."/>
            <person name="Banfield J.F."/>
        </authorList>
    </citation>
    <scope>NUCLEOTIDE SEQUENCE [LARGE SCALE GENOMIC DNA]</scope>
</reference>
<evidence type="ECO:0000259" key="6">
    <source>
        <dbReference type="SMART" id="SM00382"/>
    </source>
</evidence>
<dbReference type="Proteomes" id="UP000178647">
    <property type="component" value="Unassembled WGS sequence"/>
</dbReference>
<dbReference type="GO" id="GO:0016887">
    <property type="term" value="F:ATP hydrolysis activity"/>
    <property type="evidence" value="ECO:0007669"/>
    <property type="project" value="InterPro"/>
</dbReference>
<dbReference type="Pfam" id="PF17871">
    <property type="entry name" value="AAA_lid_9"/>
    <property type="match status" value="1"/>
</dbReference>
<dbReference type="InterPro" id="IPR027417">
    <property type="entry name" value="P-loop_NTPase"/>
</dbReference>
<dbReference type="PANTHER" id="PTHR11638">
    <property type="entry name" value="ATP-DEPENDENT CLP PROTEASE"/>
    <property type="match status" value="1"/>
</dbReference>
<dbReference type="InterPro" id="IPR019489">
    <property type="entry name" value="Clp_ATPase_C"/>
</dbReference>
<evidence type="ECO:0000256" key="1">
    <source>
        <dbReference type="ARBA" id="ARBA00022737"/>
    </source>
</evidence>
<feature type="transmembrane region" description="Helical" evidence="5">
    <location>
        <begin position="35"/>
        <end position="52"/>
    </location>
</feature>
<dbReference type="PRINTS" id="PR00300">
    <property type="entry name" value="CLPPROTEASEA"/>
</dbReference>
<dbReference type="GO" id="GO:0034605">
    <property type="term" value="P:cellular response to heat"/>
    <property type="evidence" value="ECO:0007669"/>
    <property type="project" value="TreeGrafter"/>
</dbReference>
<dbReference type="SUPFAM" id="SSF52540">
    <property type="entry name" value="P-loop containing nucleoside triphosphate hydrolases"/>
    <property type="match status" value="2"/>
</dbReference>
<name>A0A1G2EG11_9BACT</name>
<dbReference type="Gene3D" id="1.10.1780.10">
    <property type="entry name" value="Clp, N-terminal domain"/>
    <property type="match status" value="1"/>
</dbReference>
<sequence>MDSKFFFNLKSAKIFQAVKWARCPVFSLAQPLGKLFSVLLIFVFLIFLYGFLGENLSNSANSALLGLSIIFLTLRVLFWLENAFFEHKLKRPALSATIKDALEKLDVNLAEFLDFETARAVAAADQFAQSPKSPLTNSACLFCFLLDKSSGLEFIFQRDLLDIREIKSMLKNQLKEYLKKEKSSVGYAQDYQDTIWQSLKIAQKREHEQVVVGDVLSALAIYDPVFQKILMEANLKKEDIENLTWWLESLKKRMAERKRWWDWPNLMKKGTLAKEWTAGYTIHLDKYSVDWTEIAKKQGFPEIIGHAQVIEQVERVLARQEYNNVLLVGAPGIGRKGIIQGLVRKAVLGQSLPDVNYKRVVEFDLTSLLAETSDLEAVKVKLDQIFQEAISAGNVILVINDFHNFIAVKPGPGQLDISGAIAPYLNLPQFQIVAVTTYAGLHKNIEQNPSVLSLFEKVEVPEISEQETMRILENLTLALEQKYKLFISYPALREIVSLTKRYMPALPFPKKAIDLLDEVLIYVKKSTRDRVVLPQHIAKIITEKTGVPVGEMEKKEKEILLNLEALIHQRIINQAEAVKEVSTALRRARSEVNVRKGPMGTFLFLGPTGVGKTETSKALAQIYFGSEASMVRLDMSEFQDVKDIARLIGSPGEEGLLTTQIVEKPFSLILLDEIEKAHPNVLNLFLQVLDEGRLTDGLGRKVDFKSAIIIATSNAGYQVILQALKEKTAWSQVKQKLLDYVFEQAIFRPEFINRFDAVVVFGPLSQENLLDIVGLMLGSLQKNLKEKGIELEVTLALKEKLVELGFDPTFGARQIKRTIQDKVENALASALLSGTLKRGDKVEINPQEFTLVIK</sequence>
<evidence type="ECO:0000313" key="9">
    <source>
        <dbReference type="Proteomes" id="UP000178647"/>
    </source>
</evidence>
<proteinExistence type="predicted"/>
<dbReference type="CDD" id="cd19499">
    <property type="entry name" value="RecA-like_ClpB_Hsp104-like"/>
    <property type="match status" value="1"/>
</dbReference>
<comment type="caution">
    <text evidence="8">The sequence shown here is derived from an EMBL/GenBank/DDBJ whole genome shotgun (WGS) entry which is preliminary data.</text>
</comment>
<dbReference type="InterPro" id="IPR041546">
    <property type="entry name" value="ClpA/ClpB_AAA_lid"/>
</dbReference>
<dbReference type="SMART" id="SM00382">
    <property type="entry name" value="AAA"/>
    <property type="match status" value="2"/>
</dbReference>
<evidence type="ECO:0000259" key="7">
    <source>
        <dbReference type="SMART" id="SM01086"/>
    </source>
</evidence>
<dbReference type="GO" id="GO:0005524">
    <property type="term" value="F:ATP binding"/>
    <property type="evidence" value="ECO:0007669"/>
    <property type="project" value="UniProtKB-KW"/>
</dbReference>
<dbReference type="Pfam" id="PF10431">
    <property type="entry name" value="ClpB_D2-small"/>
    <property type="match status" value="1"/>
</dbReference>
<keyword evidence="5" id="KW-0812">Transmembrane</keyword>
<dbReference type="Gene3D" id="1.10.8.60">
    <property type="match status" value="2"/>
</dbReference>
<dbReference type="EMBL" id="MHMH01000006">
    <property type="protein sequence ID" value="OGZ24716.1"/>
    <property type="molecule type" value="Genomic_DNA"/>
</dbReference>
<feature type="transmembrane region" description="Helical" evidence="5">
    <location>
        <begin position="64"/>
        <end position="85"/>
    </location>
</feature>
<dbReference type="InterPro" id="IPR036628">
    <property type="entry name" value="Clp_N_dom_sf"/>
</dbReference>
<keyword evidence="1" id="KW-0677">Repeat</keyword>
<dbReference type="InterPro" id="IPR003959">
    <property type="entry name" value="ATPase_AAA_core"/>
</dbReference>
<dbReference type="InterPro" id="IPR001270">
    <property type="entry name" value="ClpA/B"/>
</dbReference>
<dbReference type="InterPro" id="IPR003593">
    <property type="entry name" value="AAA+_ATPase"/>
</dbReference>
<dbReference type="PANTHER" id="PTHR11638:SF18">
    <property type="entry name" value="HEAT SHOCK PROTEIN 104"/>
    <property type="match status" value="1"/>
</dbReference>
<evidence type="ECO:0008006" key="10">
    <source>
        <dbReference type="Google" id="ProtNLM"/>
    </source>
</evidence>
<dbReference type="AlphaFoldDB" id="A0A1G2EG11"/>
<dbReference type="STRING" id="1801672.A2896_02440"/>
<dbReference type="SUPFAM" id="SSF81923">
    <property type="entry name" value="Double Clp-N motif"/>
    <property type="match status" value="1"/>
</dbReference>
<dbReference type="SMART" id="SM01086">
    <property type="entry name" value="ClpB_D2-small"/>
    <property type="match status" value="1"/>
</dbReference>
<dbReference type="Pfam" id="PF07724">
    <property type="entry name" value="AAA_2"/>
    <property type="match status" value="1"/>
</dbReference>
<organism evidence="8 9">
    <name type="scientific">Candidatus Nealsonbacteria bacterium RIFCSPLOWO2_01_FULL_43_32</name>
    <dbReference type="NCBI Taxonomy" id="1801672"/>
    <lineage>
        <taxon>Bacteria</taxon>
        <taxon>Candidatus Nealsoniibacteriota</taxon>
    </lineage>
</organism>
<evidence type="ECO:0000256" key="5">
    <source>
        <dbReference type="SAM" id="Phobius"/>
    </source>
</evidence>
<evidence type="ECO:0000313" key="8">
    <source>
        <dbReference type="EMBL" id="OGZ24716.1"/>
    </source>
</evidence>
<feature type="domain" description="Clp ATPase C-terminal" evidence="7">
    <location>
        <begin position="764"/>
        <end position="851"/>
    </location>
</feature>
<keyword evidence="3" id="KW-0067">ATP-binding</keyword>
<keyword evidence="2" id="KW-0547">Nucleotide-binding</keyword>